<dbReference type="GO" id="GO:0009424">
    <property type="term" value="C:bacterial-type flagellum hook"/>
    <property type="evidence" value="ECO:0007669"/>
    <property type="project" value="InterPro"/>
</dbReference>
<dbReference type="EMBL" id="FWFN01000005">
    <property type="protein sequence ID" value="SLN57457.1"/>
    <property type="molecule type" value="Genomic_DNA"/>
</dbReference>
<dbReference type="InterPro" id="IPR002371">
    <property type="entry name" value="FlgK"/>
</dbReference>
<evidence type="ECO:0000256" key="2">
    <source>
        <dbReference type="ARBA" id="ARBA00004613"/>
    </source>
</evidence>
<dbReference type="InterPro" id="IPR001444">
    <property type="entry name" value="Flag_bb_rod_N"/>
</dbReference>
<comment type="subcellular location">
    <subcellularLocation>
        <location evidence="1">Bacterial flagellum basal body</location>
    </subcellularLocation>
    <subcellularLocation>
        <location evidence="2">Secreted</location>
    </subcellularLocation>
</comment>
<dbReference type="PANTHER" id="PTHR30033">
    <property type="entry name" value="FLAGELLAR HOOK-ASSOCIATED PROTEIN 1"/>
    <property type="match status" value="1"/>
</dbReference>
<dbReference type="Pfam" id="PF06429">
    <property type="entry name" value="Flg_bbr_C"/>
    <property type="match status" value="1"/>
</dbReference>
<evidence type="ECO:0000259" key="7">
    <source>
        <dbReference type="Pfam" id="PF00460"/>
    </source>
</evidence>
<dbReference type="Proteomes" id="UP000193963">
    <property type="component" value="Unassembled WGS sequence"/>
</dbReference>
<dbReference type="GO" id="GO:0005576">
    <property type="term" value="C:extracellular region"/>
    <property type="evidence" value="ECO:0007669"/>
    <property type="project" value="UniProtKB-SubCell"/>
</dbReference>
<feature type="domain" description="Flagellar hook-associated protein FlgK helical" evidence="9">
    <location>
        <begin position="89"/>
        <end position="312"/>
    </location>
</feature>
<dbReference type="OrthoDB" id="7181295at2"/>
<protein>
    <recommendedName>
        <fullName evidence="4">Flagellar hook-associated protein 1</fullName>
    </recommendedName>
</protein>
<organism evidence="10 11">
    <name type="scientific">Pseudooceanicola marinus</name>
    <dbReference type="NCBI Taxonomy" id="396013"/>
    <lineage>
        <taxon>Bacteria</taxon>
        <taxon>Pseudomonadati</taxon>
        <taxon>Pseudomonadota</taxon>
        <taxon>Alphaproteobacteria</taxon>
        <taxon>Rhodobacterales</taxon>
        <taxon>Paracoccaceae</taxon>
        <taxon>Pseudooceanicola</taxon>
    </lineage>
</organism>
<dbReference type="Pfam" id="PF00460">
    <property type="entry name" value="Flg_bb_rod"/>
    <property type="match status" value="1"/>
</dbReference>
<evidence type="ECO:0000256" key="6">
    <source>
        <dbReference type="ARBA" id="ARBA00023143"/>
    </source>
</evidence>
<feature type="domain" description="Flagellar basal body rod protein N-terminal" evidence="7">
    <location>
        <begin position="8"/>
        <end position="36"/>
    </location>
</feature>
<evidence type="ECO:0000259" key="9">
    <source>
        <dbReference type="Pfam" id="PF22638"/>
    </source>
</evidence>
<dbReference type="RefSeq" id="WP_085888900.1">
    <property type="nucleotide sequence ID" value="NZ_FWFN01000005.1"/>
</dbReference>
<dbReference type="GO" id="GO:0009425">
    <property type="term" value="C:bacterial-type flagellum basal body"/>
    <property type="evidence" value="ECO:0007669"/>
    <property type="project" value="UniProtKB-SubCell"/>
</dbReference>
<feature type="domain" description="Flagellar basal-body/hook protein C-terminal" evidence="8">
    <location>
        <begin position="448"/>
        <end position="484"/>
    </location>
</feature>
<evidence type="ECO:0000313" key="10">
    <source>
        <dbReference type="EMBL" id="SLN57457.1"/>
    </source>
</evidence>
<dbReference type="PANTHER" id="PTHR30033:SF1">
    <property type="entry name" value="FLAGELLAR HOOK-ASSOCIATED PROTEIN 1"/>
    <property type="match status" value="1"/>
</dbReference>
<keyword evidence="10" id="KW-0282">Flagellum</keyword>
<keyword evidence="11" id="KW-1185">Reference proteome</keyword>
<evidence type="ECO:0000256" key="1">
    <source>
        <dbReference type="ARBA" id="ARBA00004117"/>
    </source>
</evidence>
<proteinExistence type="inferred from homology"/>
<evidence type="ECO:0000256" key="5">
    <source>
        <dbReference type="ARBA" id="ARBA00022525"/>
    </source>
</evidence>
<accession>A0A1X6ZPG9</accession>
<dbReference type="GO" id="GO:0005198">
    <property type="term" value="F:structural molecule activity"/>
    <property type="evidence" value="ECO:0007669"/>
    <property type="project" value="InterPro"/>
</dbReference>
<keyword evidence="10" id="KW-0966">Cell projection</keyword>
<evidence type="ECO:0000256" key="4">
    <source>
        <dbReference type="ARBA" id="ARBA00016244"/>
    </source>
</evidence>
<dbReference type="AlphaFoldDB" id="A0A1X6ZPG9"/>
<evidence type="ECO:0000313" key="11">
    <source>
        <dbReference type="Proteomes" id="UP000193963"/>
    </source>
</evidence>
<dbReference type="SUPFAM" id="SSF64518">
    <property type="entry name" value="Phase 1 flagellin"/>
    <property type="match status" value="1"/>
</dbReference>
<dbReference type="InterPro" id="IPR053927">
    <property type="entry name" value="FlgK_helical"/>
</dbReference>
<dbReference type="InterPro" id="IPR010930">
    <property type="entry name" value="Flg_bb/hook_C_dom"/>
</dbReference>
<dbReference type="GO" id="GO:0044780">
    <property type="term" value="P:bacterial-type flagellum assembly"/>
    <property type="evidence" value="ECO:0007669"/>
    <property type="project" value="InterPro"/>
</dbReference>
<evidence type="ECO:0000259" key="8">
    <source>
        <dbReference type="Pfam" id="PF06429"/>
    </source>
</evidence>
<keyword evidence="10" id="KW-0969">Cilium</keyword>
<dbReference type="NCBIfam" id="TIGR02492">
    <property type="entry name" value="flgK_ends"/>
    <property type="match status" value="1"/>
</dbReference>
<dbReference type="Pfam" id="PF22638">
    <property type="entry name" value="FlgK_D1"/>
    <property type="match status" value="1"/>
</dbReference>
<sequence length="485" mass="51058">MSLSGALSNALSGLTATARNSSVTASNISNAMTEGYARRTLETSARSTGSYGGVQVDGVVRHVDHGLVADRREANSALQQSDTISQFYSRVEDLLGTPEDGASLSGRLTNFESALIASASRPDLSERLTTTLYAAQDVVDAFRRISDGIQDIRMEADAEIDSSVTRMNTLLDQVADLNTGINKARMTGGDPNSLIDHRQAVIDELSEYIPVIEVARANDTVALYSAGGAILLDGSSAVEFGFTRTNMITANMTQGAGLLSGLTINGVAIDTEDDRSPILGGRLAALFRARDSLAEGAQARIDSAARDLVERFQDPALDPTLLPGDAGLFTDGGGAFLPADEVGLAGRLQINAAVDPAQGGETWRLRDGINAGAQGPVSDAALLQDMLSALAVKRPPASGPFATSGLSAPDLASSLISMAGTERHLAEQSLSFATTREAELKARLLSDGVDTDEEMQRLLLIEQTYGANARLVQTIEDLLDRLMSI</sequence>
<keyword evidence="5" id="KW-0964">Secreted</keyword>
<evidence type="ECO:0000256" key="3">
    <source>
        <dbReference type="ARBA" id="ARBA00009677"/>
    </source>
</evidence>
<comment type="similarity">
    <text evidence="3">Belongs to the flagella basal body rod proteins family.</text>
</comment>
<keyword evidence="6" id="KW-0975">Bacterial flagellum</keyword>
<name>A0A1X6ZPG9_9RHOB</name>
<gene>
    <name evidence="10" type="primary">flgK</name>
    <name evidence="10" type="ORF">PSM7751_02881</name>
</gene>
<reference evidence="10 11" key="1">
    <citation type="submission" date="2017-03" db="EMBL/GenBank/DDBJ databases">
        <authorList>
            <person name="Afonso C.L."/>
            <person name="Miller P.J."/>
            <person name="Scott M.A."/>
            <person name="Spackman E."/>
            <person name="Goraichik I."/>
            <person name="Dimitrov K.M."/>
            <person name="Suarez D.L."/>
            <person name="Swayne D.E."/>
        </authorList>
    </citation>
    <scope>NUCLEOTIDE SEQUENCE [LARGE SCALE GENOMIC DNA]</scope>
    <source>
        <strain evidence="10 11">CECT 7751</strain>
    </source>
</reference>